<evidence type="ECO:0000256" key="9">
    <source>
        <dbReference type="ARBA" id="ARBA00023136"/>
    </source>
</evidence>
<dbReference type="GO" id="GO:0022857">
    <property type="term" value="F:transmembrane transporter activity"/>
    <property type="evidence" value="ECO:0007669"/>
    <property type="project" value="InterPro"/>
</dbReference>
<keyword evidence="14" id="KW-1185">Reference proteome</keyword>
<evidence type="ECO:0000256" key="4">
    <source>
        <dbReference type="ARBA" id="ARBA00022475"/>
    </source>
</evidence>
<dbReference type="PANTHER" id="PTHR30614:SF10">
    <property type="entry name" value="ARGININE ABC TRANSPORTER PERMEASE PROTEIN ARTM"/>
    <property type="match status" value="1"/>
</dbReference>
<keyword evidence="5" id="KW-0997">Cell inner membrane</keyword>
<evidence type="ECO:0000256" key="7">
    <source>
        <dbReference type="ARBA" id="ARBA00022970"/>
    </source>
</evidence>
<comment type="caution">
    <text evidence="13">The sequence shown here is derived from an EMBL/GenBank/DDBJ whole genome shotgun (WGS) entry which is preliminary data.</text>
</comment>
<dbReference type="PANTHER" id="PTHR30614">
    <property type="entry name" value="MEMBRANE COMPONENT OF AMINO ACID ABC TRANSPORTER"/>
    <property type="match status" value="1"/>
</dbReference>
<keyword evidence="3 11" id="KW-0813">Transport</keyword>
<dbReference type="CDD" id="cd06261">
    <property type="entry name" value="TM_PBP2"/>
    <property type="match status" value="1"/>
</dbReference>
<feature type="transmembrane region" description="Helical" evidence="11">
    <location>
        <begin position="184"/>
        <end position="203"/>
    </location>
</feature>
<evidence type="ECO:0000256" key="11">
    <source>
        <dbReference type="RuleBase" id="RU363032"/>
    </source>
</evidence>
<dbReference type="GO" id="GO:0006865">
    <property type="term" value="P:amino acid transport"/>
    <property type="evidence" value="ECO:0007669"/>
    <property type="project" value="UniProtKB-KW"/>
</dbReference>
<evidence type="ECO:0000256" key="1">
    <source>
        <dbReference type="ARBA" id="ARBA00004429"/>
    </source>
</evidence>
<organism evidence="13 14">
    <name type="scientific">Zooshikella ganghwensis</name>
    <dbReference type="NCBI Taxonomy" id="202772"/>
    <lineage>
        <taxon>Bacteria</taxon>
        <taxon>Pseudomonadati</taxon>
        <taxon>Pseudomonadota</taxon>
        <taxon>Gammaproteobacteria</taxon>
        <taxon>Oceanospirillales</taxon>
        <taxon>Zooshikellaceae</taxon>
        <taxon>Zooshikella</taxon>
    </lineage>
</organism>
<dbReference type="Proteomes" id="UP000257039">
    <property type="component" value="Unassembled WGS sequence"/>
</dbReference>
<protein>
    <recommendedName>
        <fullName evidence="10">Arginine ABC transporter permease protein ArtM</fullName>
    </recommendedName>
</protein>
<evidence type="ECO:0000256" key="8">
    <source>
        <dbReference type="ARBA" id="ARBA00022989"/>
    </source>
</evidence>
<evidence type="ECO:0000313" key="14">
    <source>
        <dbReference type="Proteomes" id="UP000257039"/>
    </source>
</evidence>
<evidence type="ECO:0000259" key="12">
    <source>
        <dbReference type="PROSITE" id="PS50928"/>
    </source>
</evidence>
<keyword evidence="6 11" id="KW-0812">Transmembrane</keyword>
<dbReference type="AlphaFoldDB" id="A0A4P9VSX2"/>
<dbReference type="RefSeq" id="WP_038290581.1">
    <property type="nucleotide sequence ID" value="NZ_NDXW01000001.1"/>
</dbReference>
<feature type="transmembrane region" description="Helical" evidence="11">
    <location>
        <begin position="83"/>
        <end position="103"/>
    </location>
</feature>
<accession>A0A4P9VSX2</accession>
<dbReference type="InterPro" id="IPR043429">
    <property type="entry name" value="ArtM/GltK/GlnP/TcyL/YhdX-like"/>
</dbReference>
<evidence type="ECO:0000256" key="3">
    <source>
        <dbReference type="ARBA" id="ARBA00022448"/>
    </source>
</evidence>
<dbReference type="EMBL" id="NDXW01000001">
    <property type="protein sequence ID" value="RDH46758.1"/>
    <property type="molecule type" value="Genomic_DNA"/>
</dbReference>
<keyword evidence="4" id="KW-1003">Cell membrane</keyword>
<name>A0A4P9VSX2_9GAMM</name>
<proteinExistence type="inferred from homology"/>
<dbReference type="SUPFAM" id="SSF161098">
    <property type="entry name" value="MetI-like"/>
    <property type="match status" value="1"/>
</dbReference>
<evidence type="ECO:0000313" key="13">
    <source>
        <dbReference type="EMBL" id="RDH46758.1"/>
    </source>
</evidence>
<dbReference type="NCBIfam" id="TIGR01726">
    <property type="entry name" value="HEQRo_perm_3TM"/>
    <property type="match status" value="1"/>
</dbReference>
<dbReference type="Gene3D" id="1.10.3720.10">
    <property type="entry name" value="MetI-like"/>
    <property type="match status" value="1"/>
</dbReference>
<dbReference type="Pfam" id="PF00528">
    <property type="entry name" value="BPD_transp_1"/>
    <property type="match status" value="1"/>
</dbReference>
<dbReference type="GO" id="GO:0043190">
    <property type="term" value="C:ATP-binding cassette (ABC) transporter complex"/>
    <property type="evidence" value="ECO:0007669"/>
    <property type="project" value="InterPro"/>
</dbReference>
<feature type="transmembrane region" description="Helical" evidence="11">
    <location>
        <begin position="6"/>
        <end position="30"/>
    </location>
</feature>
<dbReference type="PROSITE" id="PS50928">
    <property type="entry name" value="ABC_TM1"/>
    <property type="match status" value="1"/>
</dbReference>
<evidence type="ECO:0000256" key="10">
    <source>
        <dbReference type="ARBA" id="ARBA00040319"/>
    </source>
</evidence>
<keyword evidence="9 11" id="KW-0472">Membrane</keyword>
<sequence length="218" mass="24986">MYFDGLVLTVQLVFISLVIGLLMAVPLAVLRLSKNRWVAWPVWFYTYFFRGTPLLVQLFLIYYGMGQFIDLNASSVGAFFKDAYYCALVAFTLNTAAYTTEIIRGAMKETPRGEIEAAKAYGMSYLQTFYRIILPSAFRRALPAYSNEVVFMLHGSAIAGVVTIMDITGVARVVYSRFYTPFEAFIFAGLLYMMLTFMIVWGFRQLEHRWLAHLRPRS</sequence>
<evidence type="ECO:0000256" key="5">
    <source>
        <dbReference type="ARBA" id="ARBA00022519"/>
    </source>
</evidence>
<feature type="transmembrane region" description="Helical" evidence="11">
    <location>
        <begin position="42"/>
        <end position="63"/>
    </location>
</feature>
<dbReference type="InterPro" id="IPR035906">
    <property type="entry name" value="MetI-like_sf"/>
</dbReference>
<dbReference type="InterPro" id="IPR010065">
    <property type="entry name" value="AA_ABC_transptr_permease_3TM"/>
</dbReference>
<feature type="transmembrane region" description="Helical" evidence="11">
    <location>
        <begin position="149"/>
        <end position="172"/>
    </location>
</feature>
<evidence type="ECO:0000256" key="2">
    <source>
        <dbReference type="ARBA" id="ARBA00010072"/>
    </source>
</evidence>
<comment type="similarity">
    <text evidence="2">Belongs to the binding-protein-dependent transport system permease family. HisMQ subfamily.</text>
</comment>
<dbReference type="InterPro" id="IPR000515">
    <property type="entry name" value="MetI-like"/>
</dbReference>
<keyword evidence="8 11" id="KW-1133">Transmembrane helix</keyword>
<gene>
    <name evidence="13" type="ORF">B9G39_14595</name>
</gene>
<comment type="subcellular location">
    <subcellularLocation>
        <location evidence="1">Cell inner membrane</location>
        <topology evidence="1">Multi-pass membrane protein</topology>
    </subcellularLocation>
    <subcellularLocation>
        <location evidence="11">Cell membrane</location>
        <topology evidence="11">Multi-pass membrane protein</topology>
    </subcellularLocation>
</comment>
<evidence type="ECO:0000256" key="6">
    <source>
        <dbReference type="ARBA" id="ARBA00022692"/>
    </source>
</evidence>
<keyword evidence="7" id="KW-0029">Amino-acid transport</keyword>
<feature type="domain" description="ABC transmembrane type-1" evidence="12">
    <location>
        <begin position="6"/>
        <end position="203"/>
    </location>
</feature>
<reference evidence="13 14" key="1">
    <citation type="submission" date="2017-04" db="EMBL/GenBank/DDBJ databases">
        <title>Draft genome sequence of Zooshikella ganghwensis VG4 isolated from Red Sea sediments.</title>
        <authorList>
            <person name="Rehman Z."/>
            <person name="Alam I."/>
            <person name="Kamau A."/>
            <person name="Bajic V."/>
            <person name="Leiknes T."/>
        </authorList>
    </citation>
    <scope>NUCLEOTIDE SEQUENCE [LARGE SCALE GENOMIC DNA]</scope>
    <source>
        <strain evidence="13 14">VG4</strain>
    </source>
</reference>